<accession>A0ABT4IDZ3</accession>
<dbReference type="PANTHER" id="PTHR37829:SF3">
    <property type="entry name" value="PROTEIN JAYE-RELATED"/>
    <property type="match status" value="1"/>
</dbReference>
<evidence type="ECO:0000313" key="2">
    <source>
        <dbReference type="EMBL" id="MCZ0859956.1"/>
    </source>
</evidence>
<reference evidence="2" key="1">
    <citation type="submission" date="2022-12" db="EMBL/GenBank/DDBJ databases">
        <title>Isolation and characterisation of novel Methanocorpusculum spp. from native Australian herbivores indicates the genus is ancestrally host-associated.</title>
        <authorList>
            <person name="Volmer J.G."/>
            <person name="Soo R.M."/>
            <person name="Evans P.N."/>
            <person name="Hoedt E.C."/>
            <person name="Astorga Alsina A.L."/>
            <person name="Woodcroft B.J."/>
            <person name="Tyson G.W."/>
            <person name="Hugenholtz P."/>
            <person name="Morrison M."/>
        </authorList>
    </citation>
    <scope>NUCLEOTIDE SEQUENCE</scope>
    <source>
        <strain evidence="2">MG</strain>
    </source>
</reference>
<evidence type="ECO:0000259" key="1">
    <source>
        <dbReference type="Pfam" id="PF04865"/>
    </source>
</evidence>
<keyword evidence="3" id="KW-1185">Reference proteome</keyword>
<dbReference type="Pfam" id="PF04865">
    <property type="entry name" value="Baseplate_J"/>
    <property type="match status" value="1"/>
</dbReference>
<protein>
    <submittedName>
        <fullName evidence="2">Baseplate J/gp47 family protein</fullName>
    </submittedName>
</protein>
<dbReference type="PANTHER" id="PTHR37829">
    <property type="entry name" value="PHAGE-LIKE ELEMENT PBSX PROTEIN XKDT"/>
    <property type="match status" value="1"/>
</dbReference>
<organism evidence="2 3">
    <name type="scientific">Methanocorpusculum petauri</name>
    <dbReference type="NCBI Taxonomy" id="3002863"/>
    <lineage>
        <taxon>Archaea</taxon>
        <taxon>Methanobacteriati</taxon>
        <taxon>Methanobacteriota</taxon>
        <taxon>Stenosarchaea group</taxon>
        <taxon>Methanomicrobia</taxon>
        <taxon>Methanomicrobiales</taxon>
        <taxon>Methanocorpusculaceae</taxon>
        <taxon>Methanocorpusculum</taxon>
    </lineage>
</organism>
<dbReference type="EMBL" id="JAPTGB010000003">
    <property type="protein sequence ID" value="MCZ0859956.1"/>
    <property type="molecule type" value="Genomic_DNA"/>
</dbReference>
<feature type="domain" description="Baseplate protein J-like barrel" evidence="1">
    <location>
        <begin position="99"/>
        <end position="186"/>
    </location>
</feature>
<proteinExistence type="predicted"/>
<dbReference type="InterPro" id="IPR006949">
    <property type="entry name" value="Barrel_Baseplate_J-like"/>
</dbReference>
<gene>
    <name evidence="2" type="ORF">O0S10_01775</name>
</gene>
<dbReference type="RefSeq" id="WP_268924180.1">
    <property type="nucleotide sequence ID" value="NZ_JAPTGB010000003.1"/>
</dbReference>
<dbReference type="Proteomes" id="UP001141422">
    <property type="component" value="Unassembled WGS sequence"/>
</dbReference>
<dbReference type="InterPro" id="IPR052399">
    <property type="entry name" value="Phage_Baseplate_Assmbl_Protein"/>
</dbReference>
<comment type="caution">
    <text evidence="2">The sequence shown here is derived from an EMBL/GenBank/DDBJ whole genome shotgun (WGS) entry which is preliminary data.</text>
</comment>
<name>A0ABT4IDZ3_9EURY</name>
<evidence type="ECO:0000313" key="3">
    <source>
        <dbReference type="Proteomes" id="UP001141422"/>
    </source>
</evidence>
<sequence>MTGYGVTEAGFIRKPYAVILTEVQTSMQQLLGQDVDVSPSSPLGQIAQIFAFEVAKIWVEMERVYDAAYIDTAAGIHLQKLGRLNGMTINPATYATGEVVFSRATPAPQEYVIPAGTVVASADRTILYTTTAAGSLAAGATVSDPVSIRAVEPGIRANLAMHTVVAITTPILGVDYVTNPQAVTGGADRESDAVYRARMKTYEPASRGTVHALRSKLLDIDGVLDLNIVEDTDANTVSVSILGGADAAISAEIEETRPAGIAVTWSRPTVVPVDVTAQLRTSVSDTEAVVQNVTSALAMMLQSWSIGVAVDYSALVSAVLGVRGVASLVSLSATADETTISGFDEQLTVADDAAVSLGTITVTVV</sequence>